<keyword evidence="4" id="KW-1185">Reference proteome</keyword>
<dbReference type="EMBL" id="JAIFTH010000974">
    <property type="protein sequence ID" value="KAG9508785.1"/>
    <property type="molecule type" value="Genomic_DNA"/>
</dbReference>
<proteinExistence type="predicted"/>
<keyword evidence="2" id="KW-0812">Transmembrane</keyword>
<evidence type="ECO:0008006" key="5">
    <source>
        <dbReference type="Google" id="ProtNLM"/>
    </source>
</evidence>
<keyword evidence="2" id="KW-1133">Transmembrane helix</keyword>
<keyword evidence="2" id="KW-0472">Membrane</keyword>
<gene>
    <name evidence="3" type="ORF">GZH46_02712</name>
</gene>
<feature type="transmembrane region" description="Helical" evidence="2">
    <location>
        <begin position="155"/>
        <end position="175"/>
    </location>
</feature>
<reference evidence="3 4" key="1">
    <citation type="submission" date="2020-10" db="EMBL/GenBank/DDBJ databases">
        <authorList>
            <person name="Klimov P.B."/>
            <person name="Dyachkov S.M."/>
            <person name="Chetverikov P.E."/>
        </authorList>
    </citation>
    <scope>NUCLEOTIDE SEQUENCE [LARGE SCALE GENOMIC DNA]</scope>
    <source>
        <strain evidence="3">BMOC 18-1129-001#AD2665</strain>
        <tissue evidence="3">Entire mites</tissue>
    </source>
</reference>
<feature type="transmembrane region" description="Helical" evidence="2">
    <location>
        <begin position="247"/>
        <end position="269"/>
    </location>
</feature>
<organism evidence="3 4">
    <name type="scientific">Fragariocoptes setiger</name>
    <dbReference type="NCBI Taxonomy" id="1670756"/>
    <lineage>
        <taxon>Eukaryota</taxon>
        <taxon>Metazoa</taxon>
        <taxon>Ecdysozoa</taxon>
        <taxon>Arthropoda</taxon>
        <taxon>Chelicerata</taxon>
        <taxon>Arachnida</taxon>
        <taxon>Acari</taxon>
        <taxon>Acariformes</taxon>
        <taxon>Trombidiformes</taxon>
        <taxon>Prostigmata</taxon>
        <taxon>Eupodina</taxon>
        <taxon>Eriophyoidea</taxon>
        <taxon>Phytoptidae</taxon>
        <taxon>Fragariocoptes</taxon>
    </lineage>
</organism>
<feature type="transmembrane region" description="Helical" evidence="2">
    <location>
        <begin position="457"/>
        <end position="483"/>
    </location>
</feature>
<evidence type="ECO:0000256" key="2">
    <source>
        <dbReference type="SAM" id="Phobius"/>
    </source>
</evidence>
<comment type="caution">
    <text evidence="3">The sequence shown here is derived from an EMBL/GenBank/DDBJ whole genome shotgun (WGS) entry which is preliminary data.</text>
</comment>
<protein>
    <recommendedName>
        <fullName evidence="5">Gustatory receptor</fullName>
    </recommendedName>
</protein>
<feature type="transmembrane region" description="Helical" evidence="2">
    <location>
        <begin position="725"/>
        <end position="747"/>
    </location>
</feature>
<feature type="region of interest" description="Disordered" evidence="1">
    <location>
        <begin position="68"/>
        <end position="111"/>
    </location>
</feature>
<feature type="transmembrane region" description="Helical" evidence="2">
    <location>
        <begin position="617"/>
        <end position="641"/>
    </location>
</feature>
<feature type="non-terminal residue" evidence="3">
    <location>
        <position position="1"/>
    </location>
</feature>
<feature type="transmembrane region" description="Helical" evidence="2">
    <location>
        <begin position="653"/>
        <end position="676"/>
    </location>
</feature>
<feature type="transmembrane region" description="Helical" evidence="2">
    <location>
        <begin position="503"/>
        <end position="524"/>
    </location>
</feature>
<accession>A0ABQ7S6B9</accession>
<evidence type="ECO:0000313" key="4">
    <source>
        <dbReference type="Proteomes" id="UP000825002"/>
    </source>
</evidence>
<feature type="compositionally biased region" description="Polar residues" evidence="1">
    <location>
        <begin position="75"/>
        <end position="111"/>
    </location>
</feature>
<sequence length="749" mass="87249">RATIMETDTSSMMDQMNSHLSHVASRYAHQPTVSTDFLLNLLRFAYSIDDPWRMVRCNTRDCKNNHHHHHHDCQRNANENDNESQNGNINANGNEYESGPECNQSVPGMKQSQSNNYSIIVRCYDNCMNWLWHDEFTQTRFGACTFSGRLRVFTLVRFLCEIILLIVMIVSNLVYSLERYQNHRTNQKQRQDLETPVQMHPLGLWSYYTLENLTAHISKSESDYDNANEWYESFKRYEIVMFFRDKLFSNCLLMFGGVSNFVILLYNYMHRYRLAQRVRYTLESLDCGYYHIVDDYLRTLCNTDLLPREKIRLLRHLAYFMHDHNVKTRHKHADVFGDRHLTLTWIRKMNSSYQRQQLNSCRARFAGLKLPITMLQPQRNSSHLLARLTTYCSSTISTDHCPPFNSSCQQGPNLEQLHRALLHDYTSEPRMVALHAQHLDRSRADAIQIKSYKSYRLTFRLAIIPMLLLAISCFLAPQVALAIEKNSATTWVFALLMYYNNVTLILVLVTNSMLYAAYSFFLWYRLSLFQRALSQLHAELSQLQANELLSCIYCCANCHGINLMSHHHSSVFHSIDANASKCEHTNVNEYAGSTGDIIVQMTHIYNNLVQPVQCFNALVGFTANIFCGWLVLAMIVALFHHMEFKNQQPMHEFFAFTFYGLIYIILLAQMTTYSLCNLKMDQVHSLWLSIASKVHWSIKSCIMNNTLEMYSPHCMFAMMLFGKRISLYLTMLTTLYIVSGLVLALMYGL</sequence>
<name>A0ABQ7S6B9_9ACAR</name>
<evidence type="ECO:0000256" key="1">
    <source>
        <dbReference type="SAM" id="MobiDB-lite"/>
    </source>
</evidence>
<dbReference type="Proteomes" id="UP000825002">
    <property type="component" value="Unassembled WGS sequence"/>
</dbReference>
<evidence type="ECO:0000313" key="3">
    <source>
        <dbReference type="EMBL" id="KAG9508785.1"/>
    </source>
</evidence>